<dbReference type="InterPro" id="IPR045899">
    <property type="entry name" value="ATL71-like"/>
</dbReference>
<evidence type="ECO:0000313" key="5">
    <source>
        <dbReference type="Proteomes" id="UP001054889"/>
    </source>
</evidence>
<dbReference type="Gene3D" id="3.30.40.10">
    <property type="entry name" value="Zinc/RING finger domain, C3HC4 (zinc finger)"/>
    <property type="match status" value="1"/>
</dbReference>
<organism evidence="4 5">
    <name type="scientific">Eleusine coracana subsp. coracana</name>
    <dbReference type="NCBI Taxonomy" id="191504"/>
    <lineage>
        <taxon>Eukaryota</taxon>
        <taxon>Viridiplantae</taxon>
        <taxon>Streptophyta</taxon>
        <taxon>Embryophyta</taxon>
        <taxon>Tracheophyta</taxon>
        <taxon>Spermatophyta</taxon>
        <taxon>Magnoliopsida</taxon>
        <taxon>Liliopsida</taxon>
        <taxon>Poales</taxon>
        <taxon>Poaceae</taxon>
        <taxon>PACMAD clade</taxon>
        <taxon>Chloridoideae</taxon>
        <taxon>Cynodonteae</taxon>
        <taxon>Eleusininae</taxon>
        <taxon>Eleusine</taxon>
    </lineage>
</organism>
<protein>
    <recommendedName>
        <fullName evidence="3">RING-type domain-containing protein</fullName>
    </recommendedName>
</protein>
<name>A0AAV5FM60_ELECO</name>
<feature type="domain" description="RING-type" evidence="3">
    <location>
        <begin position="110"/>
        <end position="152"/>
    </location>
</feature>
<accession>A0AAV5FM60</accession>
<feature type="compositionally biased region" description="Basic and acidic residues" evidence="2">
    <location>
        <begin position="81"/>
        <end position="97"/>
    </location>
</feature>
<sequence length="163" mass="17394">MSKDVLLIVASVAALVVVSAATFFCPRRRRSPSQRSVGALGSDDVELGRGGAGVGIDEAVLAAYPTLVFSSSPSPPHHQHHGGEMETETEKEYEEKAATATPAGDTAARCAVCQAEYADGDELRLLPECQHAFHRRCVDRWLRRRPTCPLCRAPPPSPAAASS</sequence>
<proteinExistence type="predicted"/>
<dbReference type="SUPFAM" id="SSF57850">
    <property type="entry name" value="RING/U-box"/>
    <property type="match status" value="1"/>
</dbReference>
<evidence type="ECO:0000256" key="1">
    <source>
        <dbReference type="PROSITE-ProRule" id="PRU00175"/>
    </source>
</evidence>
<dbReference type="PANTHER" id="PTHR46719:SF26">
    <property type="entry name" value="RING-TYPE DOMAIN-CONTAINING PROTEIN"/>
    <property type="match status" value="1"/>
</dbReference>
<dbReference type="CDD" id="cd16461">
    <property type="entry name" value="RING-H2_EL5-like"/>
    <property type="match status" value="1"/>
</dbReference>
<keyword evidence="1" id="KW-0862">Zinc</keyword>
<comment type="caution">
    <text evidence="4">The sequence shown here is derived from an EMBL/GenBank/DDBJ whole genome shotgun (WGS) entry which is preliminary data.</text>
</comment>
<dbReference type="Pfam" id="PF13639">
    <property type="entry name" value="zf-RING_2"/>
    <property type="match status" value="1"/>
</dbReference>
<reference evidence="4" key="2">
    <citation type="submission" date="2021-12" db="EMBL/GenBank/DDBJ databases">
        <title>Resequencing data analysis of finger millet.</title>
        <authorList>
            <person name="Hatakeyama M."/>
            <person name="Aluri S."/>
            <person name="Balachadran M.T."/>
            <person name="Sivarajan S.R."/>
            <person name="Poveda L."/>
            <person name="Shimizu-Inatsugi R."/>
            <person name="Schlapbach R."/>
            <person name="Sreeman S.M."/>
            <person name="Shimizu K.K."/>
        </authorList>
    </citation>
    <scope>NUCLEOTIDE SEQUENCE</scope>
</reference>
<dbReference type="GO" id="GO:0008270">
    <property type="term" value="F:zinc ion binding"/>
    <property type="evidence" value="ECO:0007669"/>
    <property type="project" value="UniProtKB-KW"/>
</dbReference>
<dbReference type="SMART" id="SM00184">
    <property type="entry name" value="RING"/>
    <property type="match status" value="1"/>
</dbReference>
<dbReference type="InterPro" id="IPR001841">
    <property type="entry name" value="Znf_RING"/>
</dbReference>
<feature type="region of interest" description="Disordered" evidence="2">
    <location>
        <begin position="71"/>
        <end position="100"/>
    </location>
</feature>
<dbReference type="InterPro" id="IPR013083">
    <property type="entry name" value="Znf_RING/FYVE/PHD"/>
</dbReference>
<evidence type="ECO:0000256" key="2">
    <source>
        <dbReference type="SAM" id="MobiDB-lite"/>
    </source>
</evidence>
<gene>
    <name evidence="4" type="primary">gb24332</name>
    <name evidence="4" type="ORF">PR202_gb24332</name>
</gene>
<keyword evidence="5" id="KW-1185">Reference proteome</keyword>
<dbReference type="AlphaFoldDB" id="A0AAV5FM60"/>
<reference evidence="4" key="1">
    <citation type="journal article" date="2018" name="DNA Res.">
        <title>Multiple hybrid de novo genome assembly of finger millet, an orphan allotetraploid crop.</title>
        <authorList>
            <person name="Hatakeyama M."/>
            <person name="Aluri S."/>
            <person name="Balachadran M.T."/>
            <person name="Sivarajan S.R."/>
            <person name="Patrignani A."/>
            <person name="Gruter S."/>
            <person name="Poveda L."/>
            <person name="Shimizu-Inatsugi R."/>
            <person name="Baeten J."/>
            <person name="Francoijs K.J."/>
            <person name="Nataraja K.N."/>
            <person name="Reddy Y.A.N."/>
            <person name="Phadnis S."/>
            <person name="Ravikumar R.L."/>
            <person name="Schlapbach R."/>
            <person name="Sreeman S.M."/>
            <person name="Shimizu K.K."/>
        </authorList>
    </citation>
    <scope>NUCLEOTIDE SEQUENCE</scope>
</reference>
<dbReference type="Proteomes" id="UP001054889">
    <property type="component" value="Unassembled WGS sequence"/>
</dbReference>
<keyword evidence="1" id="KW-0863">Zinc-finger</keyword>
<evidence type="ECO:0000259" key="3">
    <source>
        <dbReference type="PROSITE" id="PS50089"/>
    </source>
</evidence>
<dbReference type="PROSITE" id="PS50089">
    <property type="entry name" value="ZF_RING_2"/>
    <property type="match status" value="1"/>
</dbReference>
<evidence type="ECO:0000313" key="4">
    <source>
        <dbReference type="EMBL" id="GJN35545.1"/>
    </source>
</evidence>
<keyword evidence="1" id="KW-0479">Metal-binding</keyword>
<dbReference type="EMBL" id="BQKI01000088">
    <property type="protein sequence ID" value="GJN35545.1"/>
    <property type="molecule type" value="Genomic_DNA"/>
</dbReference>
<dbReference type="PANTHER" id="PTHR46719">
    <property type="entry name" value="TRANSCRIPTION FACTOR C2H2 FAMILY-RELATED"/>
    <property type="match status" value="1"/>
</dbReference>